<dbReference type="FunFam" id="3.40.50.300:FF:001763">
    <property type="entry name" value="Ras family gtpase"/>
    <property type="match status" value="1"/>
</dbReference>
<evidence type="ECO:0000256" key="4">
    <source>
        <dbReference type="ARBA" id="ARBA00022801"/>
    </source>
</evidence>
<evidence type="ECO:0000256" key="3">
    <source>
        <dbReference type="ARBA" id="ARBA00022741"/>
    </source>
</evidence>
<dbReference type="RefSeq" id="XP_004344982.1">
    <property type="nucleotide sequence ID" value="XM_004344932.2"/>
</dbReference>
<keyword evidence="3" id="KW-0547">Nucleotide-binding</keyword>
<keyword evidence="4" id="KW-0378">Hydrolase</keyword>
<dbReference type="InterPro" id="IPR020849">
    <property type="entry name" value="Small_GTPase_Ras-type"/>
</dbReference>
<dbReference type="GO" id="GO:0005886">
    <property type="term" value="C:plasma membrane"/>
    <property type="evidence" value="ECO:0007669"/>
    <property type="project" value="UniProtKB-SubCell"/>
</dbReference>
<dbReference type="OrthoDB" id="5976022at2759"/>
<dbReference type="GO" id="GO:0003924">
    <property type="term" value="F:GTPase activity"/>
    <property type="evidence" value="ECO:0007669"/>
    <property type="project" value="InterPro"/>
</dbReference>
<keyword evidence="2" id="KW-1003">Cell membrane</keyword>
<dbReference type="PhylomeDB" id="A0A0D2VWA5"/>
<dbReference type="CDD" id="cd00876">
    <property type="entry name" value="Ras"/>
    <property type="match status" value="1"/>
</dbReference>
<reference evidence="8" key="1">
    <citation type="submission" date="2011-02" db="EMBL/GenBank/DDBJ databases">
        <title>The Genome Sequence of Capsaspora owczarzaki ATCC 30864.</title>
        <authorList>
            <person name="Russ C."/>
            <person name="Cuomo C."/>
            <person name="Burger G."/>
            <person name="Gray M.W."/>
            <person name="Holland P.W.H."/>
            <person name="King N."/>
            <person name="Lang F.B.F."/>
            <person name="Roger A.J."/>
            <person name="Ruiz-Trillo I."/>
            <person name="Young S.K."/>
            <person name="Zeng Q."/>
            <person name="Gargeya S."/>
            <person name="Alvarado L."/>
            <person name="Berlin A."/>
            <person name="Chapman S.B."/>
            <person name="Chen Z."/>
            <person name="Freedman E."/>
            <person name="Gellesch M."/>
            <person name="Goldberg J."/>
            <person name="Griggs A."/>
            <person name="Gujja S."/>
            <person name="Heilman E."/>
            <person name="Heiman D."/>
            <person name="Howarth C."/>
            <person name="Mehta T."/>
            <person name="Neiman D."/>
            <person name="Pearson M."/>
            <person name="Roberts A."/>
            <person name="Saif S."/>
            <person name="Shea T."/>
            <person name="Shenoy N."/>
            <person name="Sisk P."/>
            <person name="Stolte C."/>
            <person name="Sykes S."/>
            <person name="White J."/>
            <person name="Yandava C."/>
            <person name="Haas B."/>
            <person name="Nusbaum C."/>
            <person name="Birren B."/>
        </authorList>
    </citation>
    <scope>NUCLEOTIDE SEQUENCE</scope>
    <source>
        <strain evidence="8">ATCC 30864</strain>
    </source>
</reference>
<dbReference type="InterPro" id="IPR005225">
    <property type="entry name" value="Small_GTP-bd"/>
</dbReference>
<evidence type="ECO:0000313" key="8">
    <source>
        <dbReference type="Proteomes" id="UP000008743"/>
    </source>
</evidence>
<dbReference type="GO" id="GO:0005525">
    <property type="term" value="F:GTP binding"/>
    <property type="evidence" value="ECO:0007669"/>
    <property type="project" value="UniProtKB-KW"/>
</dbReference>
<dbReference type="SMART" id="SM00175">
    <property type="entry name" value="RAB"/>
    <property type="match status" value="1"/>
</dbReference>
<keyword evidence="8" id="KW-1185">Reference proteome</keyword>
<sequence length="190" mass="21002">MVREYKLVVLGMGGVGKSAITVRFVQGVFVDQYDPTIEDSYRKPQEINGVSCVLEILDTAGTENFAAMRDLYLRNGEGFLVVYAVNTPATFNDLEPFRTHIVRVKNLPNNQTVPIALIANKIDVPANEREITQEAGKALADSWKALYFETSAKENINVTKAFVELCQEISRLKGDSVNAKPKKSGGCMLL</sequence>
<organism evidence="7 8">
    <name type="scientific">Capsaspora owczarzaki (strain ATCC 30864)</name>
    <dbReference type="NCBI Taxonomy" id="595528"/>
    <lineage>
        <taxon>Eukaryota</taxon>
        <taxon>Filasterea</taxon>
        <taxon>Capsaspora</taxon>
    </lineage>
</organism>
<evidence type="ECO:0000256" key="1">
    <source>
        <dbReference type="ARBA" id="ARBA00004236"/>
    </source>
</evidence>
<keyword evidence="6" id="KW-0472">Membrane</keyword>
<comment type="subcellular location">
    <subcellularLocation>
        <location evidence="1">Cell membrane</location>
    </subcellularLocation>
</comment>
<dbReference type="SMART" id="SM00174">
    <property type="entry name" value="RHO"/>
    <property type="match status" value="1"/>
</dbReference>
<dbReference type="STRING" id="595528.A0A0D2VWA5"/>
<gene>
    <name evidence="7" type="ORF">CAOG_006233</name>
</gene>
<dbReference type="GO" id="GO:0007165">
    <property type="term" value="P:signal transduction"/>
    <property type="evidence" value="ECO:0007669"/>
    <property type="project" value="InterPro"/>
</dbReference>
<evidence type="ECO:0000256" key="6">
    <source>
        <dbReference type="ARBA" id="ARBA00023136"/>
    </source>
</evidence>
<dbReference type="NCBIfam" id="TIGR00231">
    <property type="entry name" value="small_GTP"/>
    <property type="match status" value="1"/>
</dbReference>
<proteinExistence type="predicted"/>
<evidence type="ECO:0000256" key="5">
    <source>
        <dbReference type="ARBA" id="ARBA00023134"/>
    </source>
</evidence>
<dbReference type="PROSITE" id="PS51419">
    <property type="entry name" value="RAB"/>
    <property type="match status" value="1"/>
</dbReference>
<dbReference type="PRINTS" id="PR00449">
    <property type="entry name" value="RASTRNSFRMNG"/>
</dbReference>
<dbReference type="PROSITE" id="PS51421">
    <property type="entry name" value="RAS"/>
    <property type="match status" value="1"/>
</dbReference>
<dbReference type="Gene3D" id="3.40.50.300">
    <property type="entry name" value="P-loop containing nucleotide triphosphate hydrolases"/>
    <property type="match status" value="1"/>
</dbReference>
<dbReference type="EMBL" id="KE346370">
    <property type="protein sequence ID" value="KJE95827.1"/>
    <property type="molecule type" value="Genomic_DNA"/>
</dbReference>
<accession>A0A0D2VWA5</accession>
<dbReference type="AlphaFoldDB" id="A0A0D2VWA5"/>
<keyword evidence="5" id="KW-0342">GTP-binding</keyword>
<dbReference type="InterPro" id="IPR027417">
    <property type="entry name" value="P-loop_NTPase"/>
</dbReference>
<dbReference type="SMART" id="SM00173">
    <property type="entry name" value="RAS"/>
    <property type="match status" value="1"/>
</dbReference>
<dbReference type="Proteomes" id="UP000008743">
    <property type="component" value="Unassembled WGS sequence"/>
</dbReference>
<name>A0A0D2VWA5_CAPO3</name>
<dbReference type="PANTHER" id="PTHR24070">
    <property type="entry name" value="RAS, DI-RAS, AND RHEB FAMILY MEMBERS OF SMALL GTPASE SUPERFAMILY"/>
    <property type="match status" value="1"/>
</dbReference>
<evidence type="ECO:0000256" key="2">
    <source>
        <dbReference type="ARBA" id="ARBA00022475"/>
    </source>
</evidence>
<dbReference type="OMA" id="NCDFWEA"/>
<dbReference type="eggNOG" id="KOG0395">
    <property type="taxonomic scope" value="Eukaryota"/>
</dbReference>
<dbReference type="InParanoid" id="A0A0D2VWA5"/>
<dbReference type="GO" id="GO:0061118">
    <property type="term" value="P:regulation of positive chemotaxis to cAMP"/>
    <property type="evidence" value="ECO:0007669"/>
    <property type="project" value="UniProtKB-ARBA"/>
</dbReference>
<evidence type="ECO:0000313" key="7">
    <source>
        <dbReference type="EMBL" id="KJE95827.1"/>
    </source>
</evidence>
<dbReference type="Pfam" id="PF00071">
    <property type="entry name" value="Ras"/>
    <property type="match status" value="1"/>
</dbReference>
<protein>
    <submittedName>
        <fullName evidence="7">ProPprap1 protein</fullName>
    </submittedName>
</protein>
<dbReference type="InterPro" id="IPR001806">
    <property type="entry name" value="Small_GTPase"/>
</dbReference>
<dbReference type="SUPFAM" id="SSF52540">
    <property type="entry name" value="P-loop containing nucleoside triphosphate hydrolases"/>
    <property type="match status" value="1"/>
</dbReference>